<dbReference type="EMBL" id="KE503208">
    <property type="protein sequence ID" value="EPX71339.1"/>
    <property type="molecule type" value="Genomic_DNA"/>
</dbReference>
<sequence>MEILLGYNFFINKIYIYIYILYFFIYGGIPSFVLCFSKARMEKRRAIRINPIEINSIDHIDSLQRIKEMS</sequence>
<keyword evidence="1" id="KW-0812">Transmembrane</keyword>
<organism evidence="2 3">
    <name type="scientific">Schizosaccharomyces octosporus (strain yFS286)</name>
    <name type="common">Fission yeast</name>
    <name type="synonym">Octosporomyces octosporus</name>
    <dbReference type="NCBI Taxonomy" id="483514"/>
    <lineage>
        <taxon>Eukaryota</taxon>
        <taxon>Fungi</taxon>
        <taxon>Dikarya</taxon>
        <taxon>Ascomycota</taxon>
        <taxon>Taphrinomycotina</taxon>
        <taxon>Schizosaccharomycetes</taxon>
        <taxon>Schizosaccharomycetales</taxon>
        <taxon>Schizosaccharomycetaceae</taxon>
        <taxon>Schizosaccharomyces</taxon>
    </lineage>
</organism>
<dbReference type="GeneID" id="25033934"/>
<keyword evidence="1" id="KW-1133">Transmembrane helix</keyword>
<keyword evidence="1" id="KW-0472">Membrane</keyword>
<reference evidence="2 3" key="1">
    <citation type="journal article" date="2011" name="Science">
        <title>Comparative functional genomics of the fission yeasts.</title>
        <authorList>
            <person name="Rhind N."/>
            <person name="Chen Z."/>
            <person name="Yassour M."/>
            <person name="Thompson D.A."/>
            <person name="Haas B.J."/>
            <person name="Habib N."/>
            <person name="Wapinski I."/>
            <person name="Roy S."/>
            <person name="Lin M.F."/>
            <person name="Heiman D.I."/>
            <person name="Young S.K."/>
            <person name="Furuya K."/>
            <person name="Guo Y."/>
            <person name="Pidoux A."/>
            <person name="Chen H.M."/>
            <person name="Robbertse B."/>
            <person name="Goldberg J.M."/>
            <person name="Aoki K."/>
            <person name="Bayne E.H."/>
            <person name="Berlin A.M."/>
            <person name="Desjardins C.A."/>
            <person name="Dobbs E."/>
            <person name="Dukaj L."/>
            <person name="Fan L."/>
            <person name="FitzGerald M.G."/>
            <person name="French C."/>
            <person name="Gujja S."/>
            <person name="Hansen K."/>
            <person name="Keifenheim D."/>
            <person name="Levin J.Z."/>
            <person name="Mosher R.A."/>
            <person name="Mueller C.A."/>
            <person name="Pfiffner J."/>
            <person name="Priest M."/>
            <person name="Russ C."/>
            <person name="Smialowska A."/>
            <person name="Swoboda P."/>
            <person name="Sykes S.M."/>
            <person name="Vaughn M."/>
            <person name="Vengrova S."/>
            <person name="Yoder R."/>
            <person name="Zeng Q."/>
            <person name="Allshire R."/>
            <person name="Baulcombe D."/>
            <person name="Birren B.W."/>
            <person name="Brown W."/>
            <person name="Ekwall K."/>
            <person name="Kellis M."/>
            <person name="Leatherwood J."/>
            <person name="Levin H."/>
            <person name="Margalit H."/>
            <person name="Martienssen R."/>
            <person name="Nieduszynski C.A."/>
            <person name="Spatafora J.W."/>
            <person name="Friedman N."/>
            <person name="Dalgaard J.Z."/>
            <person name="Baumann P."/>
            <person name="Niki H."/>
            <person name="Regev A."/>
            <person name="Nusbaum C."/>
        </authorList>
    </citation>
    <scope>NUCLEOTIDE SEQUENCE [LARGE SCALE GENOMIC DNA]</scope>
    <source>
        <strain evidence="3">yFS286</strain>
    </source>
</reference>
<dbReference type="RefSeq" id="XP_013020841.1">
    <property type="nucleotide sequence ID" value="XM_013165387.1"/>
</dbReference>
<evidence type="ECO:0000313" key="3">
    <source>
        <dbReference type="Proteomes" id="UP000016088"/>
    </source>
</evidence>
<dbReference type="HOGENOM" id="CLU_2759257_0_0_1"/>
<evidence type="ECO:0000313" key="2">
    <source>
        <dbReference type="EMBL" id="EPX71339.1"/>
    </source>
</evidence>
<evidence type="ECO:0000256" key="1">
    <source>
        <dbReference type="SAM" id="Phobius"/>
    </source>
</evidence>
<dbReference type="Proteomes" id="UP000016088">
    <property type="component" value="Unassembled WGS sequence"/>
</dbReference>
<gene>
    <name evidence="2" type="ORF">SOCG_06063</name>
</gene>
<feature type="transmembrane region" description="Helical" evidence="1">
    <location>
        <begin position="14"/>
        <end position="36"/>
    </location>
</feature>
<name>S9RB24_SCHOY</name>
<keyword evidence="3" id="KW-1185">Reference proteome</keyword>
<accession>S9RB24</accession>
<dbReference type="VEuPathDB" id="FungiDB:SOCG_06063"/>
<proteinExistence type="predicted"/>
<dbReference type="AlphaFoldDB" id="S9RB24"/>
<protein>
    <submittedName>
        <fullName evidence="2">Uncharacterized protein</fullName>
    </submittedName>
</protein>